<evidence type="ECO:0000256" key="1">
    <source>
        <dbReference type="ARBA" id="ARBA00022676"/>
    </source>
</evidence>
<evidence type="ECO:0000259" key="2">
    <source>
        <dbReference type="Pfam" id="PF00534"/>
    </source>
</evidence>
<dbReference type="EMBL" id="BQXS01001274">
    <property type="protein sequence ID" value="GKT30397.1"/>
    <property type="molecule type" value="Genomic_DNA"/>
</dbReference>
<protein>
    <submittedName>
        <fullName evidence="5">Glycosyltransferase family 4 protein</fullName>
    </submittedName>
</protein>
<gene>
    <name evidence="5" type="ORF">ADUPG1_001503</name>
</gene>
<keyword evidence="1" id="KW-0808">Transferase</keyword>
<dbReference type="Pfam" id="PF13579">
    <property type="entry name" value="Glyco_trans_4_4"/>
    <property type="match status" value="1"/>
</dbReference>
<sequence>SERRLLAINNYFYRRGGAESVFLDQIDLFAAAGWDVVPFAMEHPDNLPSPWSDYFVSEIEYGRINGPITKARQAAKIIFSLEARRKIRALIARAEGVPVVMTAHDLKLACPAYKMLSHGEVCERCRGGRIHNLLLRRCVKDSAVVSGLVFLETLVHRSFGLYRDTLDCLIAPSRFYRDKLVEWGWDASRIAYIPNFVDAEQFTPWCNEGNYFVYAGRLAPEKGLGTLIRAAALAHQRLVLVGAGPEEAALRQLAFELDADIVFAGHMAKPELKQLIGESRALVLASEWYENAPISVLEAYALGRPVIGTRIGGIPELIVHNKTGVLVAPGNVGMLAEALASMAKLPRTARNRLGAAGRDWVLREFSPEKYRDRTMALYETVVIFLGLRGIPEIQGGVETHVAALAVRIAQRGWRVEVLGRKPYLPSPEPYVWKDVTVTPVWAPRSKNVEALLHTTLGLFAAARRNPDLV</sequence>
<feature type="non-terminal residue" evidence="5">
    <location>
        <position position="1"/>
    </location>
</feature>
<proteinExistence type="predicted"/>
<dbReference type="SUPFAM" id="SSF53756">
    <property type="entry name" value="UDP-Glycosyltransferase/glycogen phosphorylase"/>
    <property type="match status" value="1"/>
</dbReference>
<dbReference type="PANTHER" id="PTHR45947">
    <property type="entry name" value="SULFOQUINOVOSYL TRANSFERASE SQD2"/>
    <property type="match status" value="1"/>
</dbReference>
<dbReference type="CDD" id="cd03801">
    <property type="entry name" value="GT4_PimA-like"/>
    <property type="match status" value="1"/>
</dbReference>
<feature type="domain" description="Glycosyltransferase subfamily 4-like N-terminal" evidence="4">
    <location>
        <begin position="395"/>
        <end position="469"/>
    </location>
</feature>
<feature type="non-terminal residue" evidence="5">
    <location>
        <position position="469"/>
    </location>
</feature>
<dbReference type="Gene3D" id="3.40.50.2000">
    <property type="entry name" value="Glycogen Phosphorylase B"/>
    <property type="match status" value="2"/>
</dbReference>
<keyword evidence="1" id="KW-0328">Glycosyltransferase</keyword>
<name>A0ABQ5KCX7_9EUKA</name>
<dbReference type="PANTHER" id="PTHR45947:SF3">
    <property type="entry name" value="SULFOQUINOVOSYL TRANSFERASE SQD2"/>
    <property type="match status" value="1"/>
</dbReference>
<dbReference type="Pfam" id="PF13439">
    <property type="entry name" value="Glyco_transf_4"/>
    <property type="match status" value="1"/>
</dbReference>
<reference evidence="5" key="1">
    <citation type="submission" date="2022-03" db="EMBL/GenBank/DDBJ databases">
        <title>Draft genome sequence of Aduncisulcus paluster, a free-living microaerophilic Fornicata.</title>
        <authorList>
            <person name="Yuyama I."/>
            <person name="Kume K."/>
            <person name="Tamura T."/>
            <person name="Inagaki Y."/>
            <person name="Hashimoto T."/>
        </authorList>
    </citation>
    <scope>NUCLEOTIDE SEQUENCE</scope>
    <source>
        <strain evidence="5">NY0171</strain>
    </source>
</reference>
<dbReference type="InterPro" id="IPR028098">
    <property type="entry name" value="Glyco_trans_4-like_N"/>
</dbReference>
<dbReference type="Proteomes" id="UP001057375">
    <property type="component" value="Unassembled WGS sequence"/>
</dbReference>
<accession>A0ABQ5KCX7</accession>
<evidence type="ECO:0000313" key="5">
    <source>
        <dbReference type="EMBL" id="GKT30397.1"/>
    </source>
</evidence>
<dbReference type="InterPro" id="IPR050194">
    <property type="entry name" value="Glycosyltransferase_grp1"/>
</dbReference>
<comment type="caution">
    <text evidence="5">The sequence shown here is derived from an EMBL/GenBank/DDBJ whole genome shotgun (WGS) entry which is preliminary data.</text>
</comment>
<dbReference type="InterPro" id="IPR001296">
    <property type="entry name" value="Glyco_trans_1"/>
</dbReference>
<feature type="domain" description="Glycosyl transferase family 1" evidence="2">
    <location>
        <begin position="207"/>
        <end position="360"/>
    </location>
</feature>
<evidence type="ECO:0000259" key="4">
    <source>
        <dbReference type="Pfam" id="PF13579"/>
    </source>
</evidence>
<evidence type="ECO:0000313" key="6">
    <source>
        <dbReference type="Proteomes" id="UP001057375"/>
    </source>
</evidence>
<keyword evidence="6" id="KW-1185">Reference proteome</keyword>
<dbReference type="Pfam" id="PF00534">
    <property type="entry name" value="Glycos_transf_1"/>
    <property type="match status" value="1"/>
</dbReference>
<feature type="domain" description="Glycosyltransferase subfamily 4-like N-terminal" evidence="3">
    <location>
        <begin position="16"/>
        <end position="200"/>
    </location>
</feature>
<evidence type="ECO:0000259" key="3">
    <source>
        <dbReference type="Pfam" id="PF13439"/>
    </source>
</evidence>
<organism evidence="5 6">
    <name type="scientific">Aduncisulcus paluster</name>
    <dbReference type="NCBI Taxonomy" id="2918883"/>
    <lineage>
        <taxon>Eukaryota</taxon>
        <taxon>Metamonada</taxon>
        <taxon>Carpediemonas-like organisms</taxon>
        <taxon>Aduncisulcus</taxon>
    </lineage>
</organism>